<feature type="region of interest" description="Disordered" evidence="1">
    <location>
        <begin position="96"/>
        <end position="121"/>
    </location>
</feature>
<sequence length="121" mass="12880">MSLKSSIAAVLIWAGLSRPAPVSVEPSVGSTWLDPKQTLERVTSLYEEAVSQANTALGVLAKQRQSHLTSVQHLMEQVAEHDSHIDQLQSVKNQVASALSPAKPDEASVSGQPVEPPAYLG</sequence>
<evidence type="ECO:0000313" key="2">
    <source>
        <dbReference type="EMBL" id="XAI71088.1"/>
    </source>
</evidence>
<gene>
    <name evidence="2" type="ORF">Cygsa01_00042</name>
</gene>
<organism evidence="2">
    <name type="scientific">Pseudomonas phage Cygsa01</name>
    <dbReference type="NCBI Taxonomy" id="3138529"/>
    <lineage>
        <taxon>Viruses</taxon>
    </lineage>
</organism>
<reference evidence="2" key="1">
    <citation type="journal article" date="2024" name="J. Gen. Virol.">
        <title>Novel phages of Pseudomonas syringae unveil numerous potential auxiliary metabolic genes.</title>
        <authorList>
            <person name="Feltin C."/>
            <person name="Garneau J.R."/>
            <person name="Morris C.E."/>
            <person name="Berard A."/>
            <person name="Torres-Barcelo C."/>
        </authorList>
    </citation>
    <scope>NUCLEOTIDE SEQUENCE</scope>
</reference>
<protein>
    <submittedName>
        <fullName evidence="2">Uncharacterized protein</fullName>
    </submittedName>
</protein>
<dbReference type="EMBL" id="PP179332">
    <property type="protein sequence ID" value="XAI71088.1"/>
    <property type="molecule type" value="Genomic_DNA"/>
</dbReference>
<proteinExistence type="predicted"/>
<accession>A0AAU6W3Y6</accession>
<name>A0AAU6W3Y6_9VIRU</name>
<evidence type="ECO:0000256" key="1">
    <source>
        <dbReference type="SAM" id="MobiDB-lite"/>
    </source>
</evidence>